<comment type="caution">
    <text evidence="2">The sequence shown here is derived from an EMBL/GenBank/DDBJ whole genome shotgun (WGS) entry which is preliminary data.</text>
</comment>
<reference evidence="2" key="1">
    <citation type="journal article" date="2022" name="bioRxiv">
        <title>Sequencing and chromosome-scale assembly of the giantPleurodeles waltlgenome.</title>
        <authorList>
            <person name="Brown T."/>
            <person name="Elewa A."/>
            <person name="Iarovenko S."/>
            <person name="Subramanian E."/>
            <person name="Araus A.J."/>
            <person name="Petzold A."/>
            <person name="Susuki M."/>
            <person name="Suzuki K.-i.T."/>
            <person name="Hayashi T."/>
            <person name="Toyoda A."/>
            <person name="Oliveira C."/>
            <person name="Osipova E."/>
            <person name="Leigh N.D."/>
            <person name="Simon A."/>
            <person name="Yun M.H."/>
        </authorList>
    </citation>
    <scope>NUCLEOTIDE SEQUENCE</scope>
    <source>
        <strain evidence="2">20211129_DDA</strain>
        <tissue evidence="2">Liver</tissue>
    </source>
</reference>
<protein>
    <submittedName>
        <fullName evidence="2">Uncharacterized protein</fullName>
    </submittedName>
</protein>
<proteinExistence type="predicted"/>
<dbReference type="AlphaFoldDB" id="A0AAV7L3W8"/>
<dbReference type="Proteomes" id="UP001066276">
    <property type="component" value="Chromosome 12"/>
</dbReference>
<accession>A0AAV7L3W8</accession>
<name>A0AAV7L3W8_PLEWA</name>
<feature type="region of interest" description="Disordered" evidence="1">
    <location>
        <begin position="1"/>
        <end position="33"/>
    </location>
</feature>
<evidence type="ECO:0000313" key="2">
    <source>
        <dbReference type="EMBL" id="KAJ1084979.1"/>
    </source>
</evidence>
<sequence length="106" mass="11570">MMLHTRVSEVRGVTRSSQNSGISDAQAPSIPPGTCFQKRTSRVGVNDIHLPNSQTPSPAVANVTGRGDLPREERAESLEEMVGTQGRVRANLMQRDAFQSCWVSYA</sequence>
<evidence type="ECO:0000256" key="1">
    <source>
        <dbReference type="SAM" id="MobiDB-lite"/>
    </source>
</evidence>
<gene>
    <name evidence="2" type="ORF">NDU88_005116</name>
</gene>
<feature type="compositionally biased region" description="Polar residues" evidence="1">
    <location>
        <begin position="14"/>
        <end position="23"/>
    </location>
</feature>
<evidence type="ECO:0000313" key="3">
    <source>
        <dbReference type="Proteomes" id="UP001066276"/>
    </source>
</evidence>
<keyword evidence="3" id="KW-1185">Reference proteome</keyword>
<organism evidence="2 3">
    <name type="scientific">Pleurodeles waltl</name>
    <name type="common">Iberian ribbed newt</name>
    <dbReference type="NCBI Taxonomy" id="8319"/>
    <lineage>
        <taxon>Eukaryota</taxon>
        <taxon>Metazoa</taxon>
        <taxon>Chordata</taxon>
        <taxon>Craniata</taxon>
        <taxon>Vertebrata</taxon>
        <taxon>Euteleostomi</taxon>
        <taxon>Amphibia</taxon>
        <taxon>Batrachia</taxon>
        <taxon>Caudata</taxon>
        <taxon>Salamandroidea</taxon>
        <taxon>Salamandridae</taxon>
        <taxon>Pleurodelinae</taxon>
        <taxon>Pleurodeles</taxon>
    </lineage>
</organism>
<dbReference type="EMBL" id="JANPWB010000016">
    <property type="protein sequence ID" value="KAJ1084979.1"/>
    <property type="molecule type" value="Genomic_DNA"/>
</dbReference>